<evidence type="ECO:0000313" key="2">
    <source>
        <dbReference type="Proteomes" id="UP001497623"/>
    </source>
</evidence>
<dbReference type="EMBL" id="CAXKWB010014230">
    <property type="protein sequence ID" value="CAL4110072.1"/>
    <property type="molecule type" value="Genomic_DNA"/>
</dbReference>
<reference evidence="1 2" key="1">
    <citation type="submission" date="2024-05" db="EMBL/GenBank/DDBJ databases">
        <authorList>
            <person name="Wallberg A."/>
        </authorList>
    </citation>
    <scope>NUCLEOTIDE SEQUENCE [LARGE SCALE GENOMIC DNA]</scope>
</reference>
<protein>
    <submittedName>
        <fullName evidence="1">Uncharacterized protein</fullName>
    </submittedName>
</protein>
<accession>A0AAV2R0P8</accession>
<sequence length="125" mass="14735">FEGIGFKPWLLTEHLQHCRKARIHQRRENLQIIIKEILDKKLNIHNEINNDVSLINRLDKSSDFVKDCVEDDGGKIHRSNHLKDVNEVYYSDFKKIQDSLENNTDFSHLIDKKVTLNIIKNIPMS</sequence>
<feature type="non-terminal residue" evidence="1">
    <location>
        <position position="1"/>
    </location>
</feature>
<proteinExistence type="predicted"/>
<organism evidence="1 2">
    <name type="scientific">Meganyctiphanes norvegica</name>
    <name type="common">Northern krill</name>
    <name type="synonym">Thysanopoda norvegica</name>
    <dbReference type="NCBI Taxonomy" id="48144"/>
    <lineage>
        <taxon>Eukaryota</taxon>
        <taxon>Metazoa</taxon>
        <taxon>Ecdysozoa</taxon>
        <taxon>Arthropoda</taxon>
        <taxon>Crustacea</taxon>
        <taxon>Multicrustacea</taxon>
        <taxon>Malacostraca</taxon>
        <taxon>Eumalacostraca</taxon>
        <taxon>Eucarida</taxon>
        <taxon>Euphausiacea</taxon>
        <taxon>Euphausiidae</taxon>
        <taxon>Meganyctiphanes</taxon>
    </lineage>
</organism>
<comment type="caution">
    <text evidence="1">The sequence shown here is derived from an EMBL/GenBank/DDBJ whole genome shotgun (WGS) entry which is preliminary data.</text>
</comment>
<gene>
    <name evidence="1" type="ORF">MNOR_LOCUS19282</name>
</gene>
<keyword evidence="2" id="KW-1185">Reference proteome</keyword>
<dbReference type="AlphaFoldDB" id="A0AAV2R0P8"/>
<dbReference type="Proteomes" id="UP001497623">
    <property type="component" value="Unassembled WGS sequence"/>
</dbReference>
<name>A0AAV2R0P8_MEGNR</name>
<evidence type="ECO:0000313" key="1">
    <source>
        <dbReference type="EMBL" id="CAL4110072.1"/>
    </source>
</evidence>